<evidence type="ECO:0000313" key="3">
    <source>
        <dbReference type="EMBL" id="TMW59489.1"/>
    </source>
</evidence>
<feature type="region of interest" description="Disordered" evidence="1">
    <location>
        <begin position="1"/>
        <end position="25"/>
    </location>
</feature>
<evidence type="ECO:0000256" key="1">
    <source>
        <dbReference type="SAM" id="MobiDB-lite"/>
    </source>
</evidence>
<proteinExistence type="predicted"/>
<sequence length="275" mass="30498">MDVTTKSPEHREEELPLSGEMDSDSERAYGTFEVSVIEVEPEVEEETKPLAATTTPTPPPTTRTVPPHAHRDHTCAGDCCALVSLVWIPFRWQTYKVMLFHVVSLLFALGASLWTIGFHLVTLPLAVVSRPRSLRDVEIASVHRFLTWDAQLFNWVAPETERVMVFNASPVFHDHDDAVYALYPQIYFGVAKLVCSSVPSIISVVMYVWSIQRFVAIVTGTGLPDAAVLSAEDDDLLILLSVVGIYASAVLMTTVATIARHITVFFCAEFLLYAS</sequence>
<reference evidence="3" key="1">
    <citation type="submission" date="2019-03" db="EMBL/GenBank/DDBJ databases">
        <title>Long read genome sequence of the mycoparasitic Pythium oligandrum ATCC 38472 isolated from sugarbeet rhizosphere.</title>
        <authorList>
            <person name="Gaulin E."/>
        </authorList>
    </citation>
    <scope>NUCLEOTIDE SEQUENCE</scope>
    <source>
        <strain evidence="3">ATCC 38472_TT</strain>
    </source>
</reference>
<dbReference type="AlphaFoldDB" id="A0A8K1FG03"/>
<name>A0A8K1FG03_PYTOL</name>
<gene>
    <name evidence="3" type="ORF">Poli38472_004558</name>
</gene>
<dbReference type="Proteomes" id="UP000794436">
    <property type="component" value="Unassembled WGS sequence"/>
</dbReference>
<protein>
    <recommendedName>
        <fullName evidence="5">Transmembrane protein</fullName>
    </recommendedName>
</protein>
<keyword evidence="2" id="KW-0472">Membrane</keyword>
<feature type="transmembrane region" description="Helical" evidence="2">
    <location>
        <begin position="97"/>
        <end position="121"/>
    </location>
</feature>
<comment type="caution">
    <text evidence="3">The sequence shown here is derived from an EMBL/GenBank/DDBJ whole genome shotgun (WGS) entry which is preliminary data.</text>
</comment>
<keyword evidence="2" id="KW-1133">Transmembrane helix</keyword>
<evidence type="ECO:0000256" key="2">
    <source>
        <dbReference type="SAM" id="Phobius"/>
    </source>
</evidence>
<dbReference type="EMBL" id="SPLM01000109">
    <property type="protein sequence ID" value="TMW59489.1"/>
    <property type="molecule type" value="Genomic_DNA"/>
</dbReference>
<feature type="transmembrane region" description="Helical" evidence="2">
    <location>
        <begin position="237"/>
        <end position="259"/>
    </location>
</feature>
<feature type="region of interest" description="Disordered" evidence="1">
    <location>
        <begin position="40"/>
        <end position="69"/>
    </location>
</feature>
<evidence type="ECO:0000313" key="4">
    <source>
        <dbReference type="Proteomes" id="UP000794436"/>
    </source>
</evidence>
<organism evidence="3 4">
    <name type="scientific">Pythium oligandrum</name>
    <name type="common">Mycoparasitic fungus</name>
    <dbReference type="NCBI Taxonomy" id="41045"/>
    <lineage>
        <taxon>Eukaryota</taxon>
        <taxon>Sar</taxon>
        <taxon>Stramenopiles</taxon>
        <taxon>Oomycota</taxon>
        <taxon>Peronosporomycetes</taxon>
        <taxon>Pythiales</taxon>
        <taxon>Pythiaceae</taxon>
        <taxon>Pythium</taxon>
    </lineage>
</organism>
<keyword evidence="4" id="KW-1185">Reference proteome</keyword>
<dbReference type="OrthoDB" id="165233at2759"/>
<feature type="transmembrane region" description="Helical" evidence="2">
    <location>
        <begin position="186"/>
        <end position="209"/>
    </location>
</feature>
<evidence type="ECO:0008006" key="5">
    <source>
        <dbReference type="Google" id="ProtNLM"/>
    </source>
</evidence>
<accession>A0A8K1FG03</accession>
<keyword evidence="2" id="KW-0812">Transmembrane</keyword>